<feature type="transmembrane region" description="Helical" evidence="1">
    <location>
        <begin position="53"/>
        <end position="74"/>
    </location>
</feature>
<reference evidence="4" key="2">
    <citation type="submission" date="2020-04" db="EMBL/GenBank/DDBJ databases">
        <authorList>
            <consortium name="NCBI Genome Project"/>
        </authorList>
    </citation>
    <scope>NUCLEOTIDE SEQUENCE</scope>
    <source>
        <strain evidence="4">CBS 304.34</strain>
    </source>
</reference>
<sequence>MERSGRGDDYNPVPVGTADCDDFYSSKFPFITTCVLLGMTSELKISRNAEYSFIRGVCILAMAMMGVKMISFLMTT</sequence>
<evidence type="ECO:0000313" key="2">
    <source>
        <dbReference type="EMBL" id="KAF2801862.1"/>
    </source>
</evidence>
<keyword evidence="1" id="KW-0812">Transmembrane</keyword>
<reference evidence="4" key="3">
    <citation type="submission" date="2025-04" db="UniProtKB">
        <authorList>
            <consortium name="RefSeq"/>
        </authorList>
    </citation>
    <scope>IDENTIFICATION</scope>
    <source>
        <strain evidence="4">CBS 304.34</strain>
    </source>
</reference>
<protein>
    <submittedName>
        <fullName evidence="2 4">Uncharacterized protein</fullName>
    </submittedName>
</protein>
<dbReference type="EMBL" id="MU003727">
    <property type="protein sequence ID" value="KAF2801862.1"/>
    <property type="molecule type" value="Genomic_DNA"/>
</dbReference>
<evidence type="ECO:0000256" key="1">
    <source>
        <dbReference type="SAM" id="Phobius"/>
    </source>
</evidence>
<keyword evidence="1" id="KW-0472">Membrane</keyword>
<dbReference type="Proteomes" id="UP000504636">
    <property type="component" value="Unplaced"/>
</dbReference>
<proteinExistence type="predicted"/>
<keyword evidence="1" id="KW-1133">Transmembrane helix</keyword>
<name>A0A6A6XZB8_9PEZI</name>
<gene>
    <name evidence="2 4" type="ORF">BDZ99DRAFT_469373</name>
</gene>
<reference evidence="2 4" key="1">
    <citation type="journal article" date="2020" name="Stud. Mycol.">
        <title>101 Dothideomycetes genomes: a test case for predicting lifestyles and emergence of pathogens.</title>
        <authorList>
            <person name="Haridas S."/>
            <person name="Albert R."/>
            <person name="Binder M."/>
            <person name="Bloem J."/>
            <person name="Labutti K."/>
            <person name="Salamov A."/>
            <person name="Andreopoulos B."/>
            <person name="Baker S."/>
            <person name="Barry K."/>
            <person name="Bills G."/>
            <person name="Bluhm B."/>
            <person name="Cannon C."/>
            <person name="Castanera R."/>
            <person name="Culley D."/>
            <person name="Daum C."/>
            <person name="Ezra D."/>
            <person name="Gonzalez J."/>
            <person name="Henrissat B."/>
            <person name="Kuo A."/>
            <person name="Liang C."/>
            <person name="Lipzen A."/>
            <person name="Lutzoni F."/>
            <person name="Magnuson J."/>
            <person name="Mondo S."/>
            <person name="Nolan M."/>
            <person name="Ohm R."/>
            <person name="Pangilinan J."/>
            <person name="Park H.-J."/>
            <person name="Ramirez L."/>
            <person name="Alfaro M."/>
            <person name="Sun H."/>
            <person name="Tritt A."/>
            <person name="Yoshinaga Y."/>
            <person name="Zwiers L.-H."/>
            <person name="Turgeon B."/>
            <person name="Goodwin S."/>
            <person name="Spatafora J."/>
            <person name="Crous P."/>
            <person name="Grigoriev I."/>
        </authorList>
    </citation>
    <scope>NUCLEOTIDE SEQUENCE</scope>
    <source>
        <strain evidence="2 4">CBS 304.34</strain>
    </source>
</reference>
<dbReference type="GeneID" id="54462372"/>
<evidence type="ECO:0000313" key="3">
    <source>
        <dbReference type="Proteomes" id="UP000504636"/>
    </source>
</evidence>
<dbReference type="AlphaFoldDB" id="A0A6A6XZB8"/>
<dbReference type="RefSeq" id="XP_033568826.1">
    <property type="nucleotide sequence ID" value="XM_033721479.1"/>
</dbReference>
<keyword evidence="3" id="KW-1185">Reference proteome</keyword>
<organism evidence="2">
    <name type="scientific">Mytilinidion resinicola</name>
    <dbReference type="NCBI Taxonomy" id="574789"/>
    <lineage>
        <taxon>Eukaryota</taxon>
        <taxon>Fungi</taxon>
        <taxon>Dikarya</taxon>
        <taxon>Ascomycota</taxon>
        <taxon>Pezizomycotina</taxon>
        <taxon>Dothideomycetes</taxon>
        <taxon>Pleosporomycetidae</taxon>
        <taxon>Mytilinidiales</taxon>
        <taxon>Mytilinidiaceae</taxon>
        <taxon>Mytilinidion</taxon>
    </lineage>
</organism>
<accession>A0A6A6XZB8</accession>
<evidence type="ECO:0000313" key="4">
    <source>
        <dbReference type="RefSeq" id="XP_033568826.1"/>
    </source>
</evidence>